<name>A0AA36N4Y6_9DINO</name>
<feature type="compositionally biased region" description="Low complexity" evidence="1">
    <location>
        <begin position="472"/>
        <end position="483"/>
    </location>
</feature>
<keyword evidence="3" id="KW-1185">Reference proteome</keyword>
<gene>
    <name evidence="2" type="ORF">EVOR1521_LOCUS22527</name>
</gene>
<reference evidence="2" key="1">
    <citation type="submission" date="2023-08" db="EMBL/GenBank/DDBJ databases">
        <authorList>
            <person name="Chen Y."/>
            <person name="Shah S."/>
            <person name="Dougan E. K."/>
            <person name="Thang M."/>
            <person name="Chan C."/>
        </authorList>
    </citation>
    <scope>NUCLEOTIDE SEQUENCE</scope>
</reference>
<evidence type="ECO:0000313" key="2">
    <source>
        <dbReference type="EMBL" id="CAJ1398870.1"/>
    </source>
</evidence>
<organism evidence="2 3">
    <name type="scientific">Effrenium voratum</name>
    <dbReference type="NCBI Taxonomy" id="2562239"/>
    <lineage>
        <taxon>Eukaryota</taxon>
        <taxon>Sar</taxon>
        <taxon>Alveolata</taxon>
        <taxon>Dinophyceae</taxon>
        <taxon>Suessiales</taxon>
        <taxon>Symbiodiniaceae</taxon>
        <taxon>Effrenium</taxon>
    </lineage>
</organism>
<protein>
    <submittedName>
        <fullName evidence="2">Uncharacterized protein</fullName>
    </submittedName>
</protein>
<feature type="compositionally biased region" description="Basic and acidic residues" evidence="1">
    <location>
        <begin position="24"/>
        <end position="36"/>
    </location>
</feature>
<sequence>MADRGDAGGMKENQAPRGTVKRNKQVDESPRDEKLPVKNTFIHFQSPSRTPVRSRVSTPQTVPPGFRPEAMPAGNAAPIAPLRLFDFLPSPQAKSRPAPPLPLQAEAITAMAAYHAVHAIVSAMPPQASFTAPPIYQDQSYMWTESSQQPEMPMAESYDWSTWTWQGLDADVIGVSEGMDWNNLVSWQHKSGYNSGNNFPVMPSNYQSIPNPTQQFHHSPVNYMMPVPPEPTPAKFMMPVMPPPVTPSQATPSPGYPAALPVRPQKDWLIYTPSVDWTPGDGMLDINQLYNFSLPMTVANTPHNNLRDMFGMEIRDVRLVQVIHGGITNWLLRPFAHGRFVTWEGFRTRTEALLWSTCSKLLRRSQSINLLTLEKDLASSLGLNLDDFNQRIKVHDHLANLVLQFLQRHHATLTPSTQTDDMVKKFNDLNRAHELLQAQYSASLRASTSPTVPNQKDDAELVTPPPVNHTESSSPPSSLPTVSAAALDGKSFDGAVQPRIIQSLHGLSSPPSKPAASKLLTMHSTPDDVIKYYTWTSDEPRLYLKQSPTTTTLASLIKWANHPSRLNGNKSLDSMAMQLFQARQRMPKGDAPTFAAMAALWGLEPGYLTKLADKALCHLIVTARLLSE</sequence>
<feature type="compositionally biased region" description="Low complexity" evidence="1">
    <location>
        <begin position="46"/>
        <end position="59"/>
    </location>
</feature>
<dbReference type="AlphaFoldDB" id="A0AA36N4Y6"/>
<dbReference type="Proteomes" id="UP001178507">
    <property type="component" value="Unassembled WGS sequence"/>
</dbReference>
<evidence type="ECO:0000256" key="1">
    <source>
        <dbReference type="SAM" id="MobiDB-lite"/>
    </source>
</evidence>
<evidence type="ECO:0000313" key="3">
    <source>
        <dbReference type="Proteomes" id="UP001178507"/>
    </source>
</evidence>
<dbReference type="EMBL" id="CAUJNA010003313">
    <property type="protein sequence ID" value="CAJ1398870.1"/>
    <property type="molecule type" value="Genomic_DNA"/>
</dbReference>
<proteinExistence type="predicted"/>
<comment type="caution">
    <text evidence="2">The sequence shown here is derived from an EMBL/GenBank/DDBJ whole genome shotgun (WGS) entry which is preliminary data.</text>
</comment>
<feature type="compositionally biased region" description="Polar residues" evidence="1">
    <location>
        <begin position="444"/>
        <end position="454"/>
    </location>
</feature>
<feature type="region of interest" description="Disordered" evidence="1">
    <location>
        <begin position="1"/>
        <end position="71"/>
    </location>
</feature>
<accession>A0AA36N4Y6</accession>
<feature type="region of interest" description="Disordered" evidence="1">
    <location>
        <begin position="444"/>
        <end position="483"/>
    </location>
</feature>